<dbReference type="Pfam" id="PF00075">
    <property type="entry name" value="RNase_H"/>
    <property type="match status" value="1"/>
</dbReference>
<feature type="domain" description="RNase H type-1" evidence="1">
    <location>
        <begin position="1"/>
        <end position="120"/>
    </location>
</feature>
<dbReference type="InterPro" id="IPR012337">
    <property type="entry name" value="RNaseH-like_sf"/>
</dbReference>
<dbReference type="SUPFAM" id="SSF53098">
    <property type="entry name" value="Ribonuclease H-like"/>
    <property type="match status" value="1"/>
</dbReference>
<keyword evidence="3" id="KW-1185">Reference proteome</keyword>
<organism evidence="2 3">
    <name type="scientific">Mycteria americana</name>
    <name type="common">Wood stork</name>
    <dbReference type="NCBI Taxonomy" id="33587"/>
    <lineage>
        <taxon>Eukaryota</taxon>
        <taxon>Metazoa</taxon>
        <taxon>Chordata</taxon>
        <taxon>Craniata</taxon>
        <taxon>Vertebrata</taxon>
        <taxon>Euteleostomi</taxon>
        <taxon>Archelosauria</taxon>
        <taxon>Archosauria</taxon>
        <taxon>Dinosauria</taxon>
        <taxon>Saurischia</taxon>
        <taxon>Theropoda</taxon>
        <taxon>Coelurosauria</taxon>
        <taxon>Aves</taxon>
        <taxon>Neognathae</taxon>
        <taxon>Neoaves</taxon>
        <taxon>Aequornithes</taxon>
        <taxon>Ciconiiformes</taxon>
        <taxon>Ciconiidae</taxon>
        <taxon>Mycteria</taxon>
    </lineage>
</organism>
<evidence type="ECO:0000313" key="2">
    <source>
        <dbReference type="EMBL" id="KAK4816512.1"/>
    </source>
</evidence>
<accession>A0AAN7RTJ1</accession>
<protein>
    <recommendedName>
        <fullName evidence="1">RNase H type-1 domain-containing protein</fullName>
    </recommendedName>
</protein>
<proteinExistence type="predicted"/>
<dbReference type="Gene3D" id="3.30.420.10">
    <property type="entry name" value="Ribonuclease H-like superfamily/Ribonuclease H"/>
    <property type="match status" value="1"/>
</dbReference>
<dbReference type="InterPro" id="IPR002156">
    <property type="entry name" value="RNaseH_domain"/>
</dbReference>
<gene>
    <name evidence="2" type="ORF">QYF61_017612</name>
</gene>
<sequence>MFKGRVPSTHHATDATWKVKAKQLALDIADREKWPVLYLYTDSWMVANALWEWLQQWKQNNWQRRGKPIWVAALWQGIATWVENLVVKVHHVDGHVPKSRATEEHHNNPQVDQAAKIEAAQVDLDWQHKGELFIAWWAHDTFRPRLSWALKRKSYGNVAPQKEMSQTMGLISETTS</sequence>
<evidence type="ECO:0000313" key="3">
    <source>
        <dbReference type="Proteomes" id="UP001333110"/>
    </source>
</evidence>
<name>A0AAN7RTJ1_MYCAM</name>
<comment type="caution">
    <text evidence="2">The sequence shown here is derived from an EMBL/GenBank/DDBJ whole genome shotgun (WGS) entry which is preliminary data.</text>
</comment>
<dbReference type="InterPro" id="IPR036397">
    <property type="entry name" value="RNaseH_sf"/>
</dbReference>
<dbReference type="PROSITE" id="PS50879">
    <property type="entry name" value="RNASE_H_1"/>
    <property type="match status" value="1"/>
</dbReference>
<dbReference type="AlphaFoldDB" id="A0AAN7RTJ1"/>
<dbReference type="GO" id="GO:0004523">
    <property type="term" value="F:RNA-DNA hybrid ribonuclease activity"/>
    <property type="evidence" value="ECO:0007669"/>
    <property type="project" value="InterPro"/>
</dbReference>
<dbReference type="GO" id="GO:0003676">
    <property type="term" value="F:nucleic acid binding"/>
    <property type="evidence" value="ECO:0007669"/>
    <property type="project" value="InterPro"/>
</dbReference>
<evidence type="ECO:0000259" key="1">
    <source>
        <dbReference type="PROSITE" id="PS50879"/>
    </source>
</evidence>
<reference evidence="2 3" key="1">
    <citation type="journal article" date="2023" name="J. Hered.">
        <title>Chromosome-level genome of the wood stork (Mycteria americana) provides insight into avian chromosome evolution.</title>
        <authorList>
            <person name="Flamio R. Jr."/>
            <person name="Ramstad K.M."/>
        </authorList>
    </citation>
    <scope>NUCLEOTIDE SEQUENCE [LARGE SCALE GENOMIC DNA]</scope>
    <source>
        <strain evidence="2">JAX WOST 10</strain>
    </source>
</reference>
<dbReference type="EMBL" id="JAUNZN010000009">
    <property type="protein sequence ID" value="KAK4816512.1"/>
    <property type="molecule type" value="Genomic_DNA"/>
</dbReference>
<dbReference type="Proteomes" id="UP001333110">
    <property type="component" value="Unassembled WGS sequence"/>
</dbReference>